<evidence type="ECO:0000256" key="1">
    <source>
        <dbReference type="SAM" id="MobiDB-lite"/>
    </source>
</evidence>
<accession>A0A1H2YDY7</accession>
<feature type="non-terminal residue" evidence="2">
    <location>
        <position position="48"/>
    </location>
</feature>
<proteinExistence type="predicted"/>
<name>A0A1H2YDY7_9PSEU</name>
<protein>
    <submittedName>
        <fullName evidence="2">Uncharacterized protein</fullName>
    </submittedName>
</protein>
<evidence type="ECO:0000313" key="3">
    <source>
        <dbReference type="Proteomes" id="UP000199529"/>
    </source>
</evidence>
<evidence type="ECO:0000313" key="2">
    <source>
        <dbReference type="EMBL" id="SDX03231.1"/>
    </source>
</evidence>
<dbReference type="Proteomes" id="UP000199529">
    <property type="component" value="Unassembled WGS sequence"/>
</dbReference>
<keyword evidence="3" id="KW-1185">Reference proteome</keyword>
<dbReference type="EMBL" id="FNOK01000007">
    <property type="protein sequence ID" value="SDX03231.1"/>
    <property type="molecule type" value="Genomic_DNA"/>
</dbReference>
<reference evidence="3" key="1">
    <citation type="submission" date="2016-10" db="EMBL/GenBank/DDBJ databases">
        <authorList>
            <person name="Varghese N."/>
            <person name="Submissions S."/>
        </authorList>
    </citation>
    <scope>NUCLEOTIDE SEQUENCE [LARGE SCALE GENOMIC DNA]</scope>
    <source>
        <strain evidence="3">CGMCC 4.3530</strain>
    </source>
</reference>
<gene>
    <name evidence="2" type="ORF">SAMN05216215_10071</name>
</gene>
<organism evidence="2 3">
    <name type="scientific">Saccharopolyspora shandongensis</name>
    <dbReference type="NCBI Taxonomy" id="418495"/>
    <lineage>
        <taxon>Bacteria</taxon>
        <taxon>Bacillati</taxon>
        <taxon>Actinomycetota</taxon>
        <taxon>Actinomycetes</taxon>
        <taxon>Pseudonocardiales</taxon>
        <taxon>Pseudonocardiaceae</taxon>
        <taxon>Saccharopolyspora</taxon>
    </lineage>
</organism>
<feature type="region of interest" description="Disordered" evidence="1">
    <location>
        <begin position="1"/>
        <end position="29"/>
    </location>
</feature>
<dbReference type="STRING" id="418495.SAMN05216215_10071"/>
<sequence length="48" mass="5501">MPKIGKFRAAERSPILGKIGQPETQPPHHGRKPLVMFWIQLSTFVLFN</sequence>
<dbReference type="AlphaFoldDB" id="A0A1H2YDY7"/>